<dbReference type="RefSeq" id="WP_183946871.1">
    <property type="nucleotide sequence ID" value="NZ_JACHHX010000001.1"/>
</dbReference>
<comment type="caution">
    <text evidence="5">The sequence shown here is derived from an EMBL/GenBank/DDBJ whole genome shotgun (WGS) entry which is preliminary data.</text>
</comment>
<sequence>MGRISLFLLLVLCLAGARAEEARGVVWLDRNGNGQRDADEPGVAGVKLSNGREIAVTDADGNYRLPLRAGVTLFVIKPAQYAFPTGDDGLPAFWRHHFPDGLPPLRYGGIAAETANRADFALRPETADDGTLEVLVFGDPQPKSLTEVGYYAHDIVAPLQHDPRARLGLTLGDVVDDDLSLYPAMNAVTARLGIPWLHAAGNHDIDFDAGRDEDSLLTFRSHFGPDSFAWEEARASFIVLDNVVYRPGQRPAYIGGLREDQFVFLESYLPTLPKDRLLVVAAHIPFFDPDPARETFRRADRERLFALLRDFPHVLLLSAHSHKQRHHFHGPADGWHGATPLHEYNVGAACGGFWGGVKDAEGIPAAMMADGTPNGYARLSVRAGGEYALRWFVARAPEDYTIALHAPKVLRRGAWPGVHVWANVFMGSDGDRVEVRIGDGEWRPMQRVERADPRILAENLADDAAEALRGYDRVPEAEVSTHLWRLALPTDLPAGEHRIQVRAFDRWRGELRAETVYRLVEAEP</sequence>
<evidence type="ECO:0000256" key="1">
    <source>
        <dbReference type="SAM" id="SignalP"/>
    </source>
</evidence>
<feature type="signal peptide" evidence="1">
    <location>
        <begin position="1"/>
        <end position="19"/>
    </location>
</feature>
<feature type="chain" id="PRO_5031261490" description="Calcineurin phosphoesterase" evidence="1">
    <location>
        <begin position="20"/>
        <end position="524"/>
    </location>
</feature>
<organism evidence="5 6">
    <name type="scientific">Rehaibacterium terrae</name>
    <dbReference type="NCBI Taxonomy" id="1341696"/>
    <lineage>
        <taxon>Bacteria</taxon>
        <taxon>Pseudomonadati</taxon>
        <taxon>Pseudomonadota</taxon>
        <taxon>Gammaproteobacteria</taxon>
        <taxon>Lysobacterales</taxon>
        <taxon>Lysobacteraceae</taxon>
        <taxon>Rehaibacterium</taxon>
    </lineage>
</organism>
<dbReference type="PANTHER" id="PTHR43143:SF6">
    <property type="entry name" value="BLL3016 PROTEIN"/>
    <property type="match status" value="1"/>
</dbReference>
<dbReference type="InterPro" id="IPR032288">
    <property type="entry name" value="Metallophos_C"/>
</dbReference>
<dbReference type="InterPro" id="IPR029052">
    <property type="entry name" value="Metallo-depent_PP-like"/>
</dbReference>
<evidence type="ECO:0000313" key="6">
    <source>
        <dbReference type="Proteomes" id="UP000519004"/>
    </source>
</evidence>
<dbReference type="Gene3D" id="3.60.21.10">
    <property type="match status" value="1"/>
</dbReference>
<name>A0A7W7V807_9GAMM</name>
<dbReference type="Proteomes" id="UP000519004">
    <property type="component" value="Unassembled WGS sequence"/>
</dbReference>
<dbReference type="Pfam" id="PF00149">
    <property type="entry name" value="Metallophos"/>
    <property type="match status" value="1"/>
</dbReference>
<keyword evidence="1" id="KW-0732">Signal</keyword>
<dbReference type="Gene3D" id="2.60.40.10">
    <property type="entry name" value="Immunoglobulins"/>
    <property type="match status" value="1"/>
</dbReference>
<dbReference type="InterPro" id="IPR051918">
    <property type="entry name" value="STPP_CPPED1"/>
</dbReference>
<feature type="domain" description="Calcineurin-like phosphoesterase N-terminal" evidence="4">
    <location>
        <begin position="37"/>
        <end position="97"/>
    </location>
</feature>
<accession>A0A7W7V807</accession>
<dbReference type="EMBL" id="JACHHX010000001">
    <property type="protein sequence ID" value="MBB5014280.1"/>
    <property type="molecule type" value="Genomic_DNA"/>
</dbReference>
<protein>
    <recommendedName>
        <fullName evidence="7">Calcineurin phosphoesterase</fullName>
    </recommendedName>
</protein>
<dbReference type="InterPro" id="IPR032285">
    <property type="entry name" value="Metallophos_N"/>
</dbReference>
<dbReference type="Pfam" id="PF16370">
    <property type="entry name" value="MetallophosC"/>
    <property type="match status" value="1"/>
</dbReference>
<dbReference type="InterPro" id="IPR004843">
    <property type="entry name" value="Calcineurin-like_PHP"/>
</dbReference>
<gene>
    <name evidence="5" type="ORF">HNQ58_000151</name>
</gene>
<dbReference type="SUPFAM" id="SSF117074">
    <property type="entry name" value="Hypothetical protein PA1324"/>
    <property type="match status" value="1"/>
</dbReference>
<dbReference type="PANTHER" id="PTHR43143">
    <property type="entry name" value="METALLOPHOSPHOESTERASE, CALCINEURIN SUPERFAMILY"/>
    <property type="match status" value="1"/>
</dbReference>
<evidence type="ECO:0000313" key="5">
    <source>
        <dbReference type="EMBL" id="MBB5014280.1"/>
    </source>
</evidence>
<dbReference type="InterPro" id="IPR013783">
    <property type="entry name" value="Ig-like_fold"/>
</dbReference>
<evidence type="ECO:0000259" key="3">
    <source>
        <dbReference type="Pfam" id="PF16370"/>
    </source>
</evidence>
<evidence type="ECO:0008006" key="7">
    <source>
        <dbReference type="Google" id="ProtNLM"/>
    </source>
</evidence>
<feature type="domain" description="Calcineurin-like phosphoesterase C-terminal" evidence="3">
    <location>
        <begin position="343"/>
        <end position="507"/>
    </location>
</feature>
<dbReference type="Pfam" id="PF16371">
    <property type="entry name" value="MetallophosN"/>
    <property type="match status" value="1"/>
</dbReference>
<feature type="domain" description="Calcineurin-like phosphoesterase" evidence="2">
    <location>
        <begin position="134"/>
        <end position="323"/>
    </location>
</feature>
<proteinExistence type="predicted"/>
<evidence type="ECO:0000259" key="2">
    <source>
        <dbReference type="Pfam" id="PF00149"/>
    </source>
</evidence>
<dbReference type="GO" id="GO:0016787">
    <property type="term" value="F:hydrolase activity"/>
    <property type="evidence" value="ECO:0007669"/>
    <property type="project" value="InterPro"/>
</dbReference>
<dbReference type="AlphaFoldDB" id="A0A7W7V807"/>
<dbReference type="SUPFAM" id="SSF56300">
    <property type="entry name" value="Metallo-dependent phosphatases"/>
    <property type="match status" value="1"/>
</dbReference>
<evidence type="ECO:0000259" key="4">
    <source>
        <dbReference type="Pfam" id="PF16371"/>
    </source>
</evidence>
<reference evidence="5 6" key="1">
    <citation type="submission" date="2020-08" db="EMBL/GenBank/DDBJ databases">
        <title>Genomic Encyclopedia of Type Strains, Phase IV (KMG-IV): sequencing the most valuable type-strain genomes for metagenomic binning, comparative biology and taxonomic classification.</title>
        <authorList>
            <person name="Goeker M."/>
        </authorList>
    </citation>
    <scope>NUCLEOTIDE SEQUENCE [LARGE SCALE GENOMIC DNA]</scope>
    <source>
        <strain evidence="5 6">DSM 25897</strain>
    </source>
</reference>
<keyword evidence="6" id="KW-1185">Reference proteome</keyword>